<dbReference type="PANTHER" id="PTHR34310:SF9">
    <property type="entry name" value="BLR5716 PROTEIN"/>
    <property type="match status" value="1"/>
</dbReference>
<dbReference type="AlphaFoldDB" id="A0A381P5V3"/>
<evidence type="ECO:0000313" key="2">
    <source>
        <dbReference type="EMBL" id="SUZ61023.1"/>
    </source>
</evidence>
<dbReference type="Pfam" id="PF04248">
    <property type="entry name" value="NTP_transf_9"/>
    <property type="match status" value="1"/>
</dbReference>
<evidence type="ECO:0000259" key="1">
    <source>
        <dbReference type="Pfam" id="PF04248"/>
    </source>
</evidence>
<proteinExistence type="predicted"/>
<dbReference type="EMBL" id="UINC01000777">
    <property type="protein sequence ID" value="SUZ61023.1"/>
    <property type="molecule type" value="Genomic_DNA"/>
</dbReference>
<feature type="domain" description="DUF427" evidence="1">
    <location>
        <begin position="14"/>
        <end position="106"/>
    </location>
</feature>
<dbReference type="InterPro" id="IPR038694">
    <property type="entry name" value="DUF427_sf"/>
</dbReference>
<dbReference type="PANTHER" id="PTHR34310">
    <property type="entry name" value="DUF427 DOMAIN PROTEIN (AFU_ORTHOLOGUE AFUA_3G02220)"/>
    <property type="match status" value="1"/>
</dbReference>
<accession>A0A381P5V3</accession>
<sequence>MVNDIEVRPTNSRVTVRVGDVTVADSEETHVLVEGSLPPRHYFPRDDVRMDLFSPSDSVTHCPYKGDASYWSLIVDGKQFEDIVWSYENPIPEMAVISGLLCFYDEQVTLEVNA</sequence>
<dbReference type="Gene3D" id="2.170.150.40">
    <property type="entry name" value="Domain of unknown function (DUF427)"/>
    <property type="match status" value="1"/>
</dbReference>
<organism evidence="2">
    <name type="scientific">marine metagenome</name>
    <dbReference type="NCBI Taxonomy" id="408172"/>
    <lineage>
        <taxon>unclassified sequences</taxon>
        <taxon>metagenomes</taxon>
        <taxon>ecological metagenomes</taxon>
    </lineage>
</organism>
<name>A0A381P5V3_9ZZZZ</name>
<reference evidence="2" key="1">
    <citation type="submission" date="2018-05" db="EMBL/GenBank/DDBJ databases">
        <authorList>
            <person name="Lanie J.A."/>
            <person name="Ng W.-L."/>
            <person name="Kazmierczak K.M."/>
            <person name="Andrzejewski T.M."/>
            <person name="Davidsen T.M."/>
            <person name="Wayne K.J."/>
            <person name="Tettelin H."/>
            <person name="Glass J.I."/>
            <person name="Rusch D."/>
            <person name="Podicherti R."/>
            <person name="Tsui H.-C.T."/>
            <person name="Winkler M.E."/>
        </authorList>
    </citation>
    <scope>NUCLEOTIDE SEQUENCE</scope>
</reference>
<dbReference type="InterPro" id="IPR007361">
    <property type="entry name" value="DUF427"/>
</dbReference>
<gene>
    <name evidence="2" type="ORF">METZ01_LOCUS13877</name>
</gene>
<protein>
    <recommendedName>
        <fullName evidence="1">DUF427 domain-containing protein</fullName>
    </recommendedName>
</protein>